<keyword evidence="2" id="KW-1185">Reference proteome</keyword>
<evidence type="ECO:0000313" key="1">
    <source>
        <dbReference type="EMBL" id="KAH0448361.1"/>
    </source>
</evidence>
<gene>
    <name evidence="1" type="ORF">IEQ34_022161</name>
</gene>
<dbReference type="EMBL" id="JAGFBR010000019">
    <property type="protein sequence ID" value="KAH0448361.1"/>
    <property type="molecule type" value="Genomic_DNA"/>
</dbReference>
<accession>A0AAV7FWF6</accession>
<dbReference type="AlphaFoldDB" id="A0AAV7FWF6"/>
<reference evidence="1 2" key="1">
    <citation type="journal article" date="2021" name="Hortic Res">
        <title>Chromosome-scale assembly of the Dendrobium chrysotoxum genome enhances the understanding of orchid evolution.</title>
        <authorList>
            <person name="Zhang Y."/>
            <person name="Zhang G.Q."/>
            <person name="Zhang D."/>
            <person name="Liu X.D."/>
            <person name="Xu X.Y."/>
            <person name="Sun W.H."/>
            <person name="Yu X."/>
            <person name="Zhu X."/>
            <person name="Wang Z.W."/>
            <person name="Zhao X."/>
            <person name="Zhong W.Y."/>
            <person name="Chen H."/>
            <person name="Yin W.L."/>
            <person name="Huang T."/>
            <person name="Niu S.C."/>
            <person name="Liu Z.J."/>
        </authorList>
    </citation>
    <scope>NUCLEOTIDE SEQUENCE [LARGE SCALE GENOMIC DNA]</scope>
    <source>
        <strain evidence="1">Lindl</strain>
    </source>
</reference>
<name>A0AAV7FWF6_DENCH</name>
<comment type="caution">
    <text evidence="1">The sequence shown here is derived from an EMBL/GenBank/DDBJ whole genome shotgun (WGS) entry which is preliminary data.</text>
</comment>
<organism evidence="1 2">
    <name type="scientific">Dendrobium chrysotoxum</name>
    <name type="common">Orchid</name>
    <dbReference type="NCBI Taxonomy" id="161865"/>
    <lineage>
        <taxon>Eukaryota</taxon>
        <taxon>Viridiplantae</taxon>
        <taxon>Streptophyta</taxon>
        <taxon>Embryophyta</taxon>
        <taxon>Tracheophyta</taxon>
        <taxon>Spermatophyta</taxon>
        <taxon>Magnoliopsida</taxon>
        <taxon>Liliopsida</taxon>
        <taxon>Asparagales</taxon>
        <taxon>Orchidaceae</taxon>
        <taxon>Epidendroideae</taxon>
        <taxon>Malaxideae</taxon>
        <taxon>Dendrobiinae</taxon>
        <taxon>Dendrobium</taxon>
    </lineage>
</organism>
<protein>
    <submittedName>
        <fullName evidence="1">Uncharacterized protein</fullName>
    </submittedName>
</protein>
<evidence type="ECO:0000313" key="2">
    <source>
        <dbReference type="Proteomes" id="UP000775213"/>
    </source>
</evidence>
<sequence length="197" mass="23248">MRDPSKNWCNSFFFVKNKWGFLDKCDRLKELSSSLPMIQKMDLESRFESILDNWNDESICNLKVSKKALLVVSCKVLGWFTVRLGLKLKGLLLVKHPRILLQIWVMKILKIERHPFRILNLFKVIWSKHYLMTPTYVEEVGSNPYSSSFGLMFILSFIRRLFKLFSMGNDSLIGYNLSLYSLDEVNIRMNYLCINDE</sequence>
<dbReference type="Proteomes" id="UP000775213">
    <property type="component" value="Unassembled WGS sequence"/>
</dbReference>
<proteinExistence type="predicted"/>